<dbReference type="KEGG" id="cyc:PCC7424_5449"/>
<reference evidence="2" key="1">
    <citation type="journal article" date="2011" name="MBio">
        <title>Novel metabolic attributes of the genus Cyanothece, comprising a group of unicellular nitrogen-fixing Cyanobacteria.</title>
        <authorList>
            <person name="Bandyopadhyay A."/>
            <person name="Elvitigala T."/>
            <person name="Welsh E."/>
            <person name="Stockel J."/>
            <person name="Liberton M."/>
            <person name="Min H."/>
            <person name="Sherman L.A."/>
            <person name="Pakrasi H.B."/>
        </authorList>
    </citation>
    <scope>NUCLEOTIDE SEQUENCE [LARGE SCALE GENOMIC DNA]</scope>
    <source>
        <strain evidence="2">PCC 7424</strain>
        <plasmid evidence="2">pP742402</plasmid>
    </source>
</reference>
<protein>
    <submittedName>
        <fullName evidence="1">Uncharacterized protein</fullName>
    </submittedName>
</protein>
<keyword evidence="1" id="KW-0614">Plasmid</keyword>
<gene>
    <name evidence="1" type="ordered locus">PCC7424_5449</name>
</gene>
<accession>B7KMJ9</accession>
<dbReference type="Proteomes" id="UP000002384">
    <property type="component" value="Plasmid pP742402"/>
</dbReference>
<evidence type="ECO:0000313" key="1">
    <source>
        <dbReference type="EMBL" id="ACK74021.1"/>
    </source>
</evidence>
<sequence length="97" mass="11531">MLEELSPEEFCAYWVPKIYGIEPGKGKKGYRKACLELLNYVTGYSKATCSNWIDYPDERKPPRILYRYLRLVHLEWLREEISPNTLKNFLDSLDKLN</sequence>
<geneLocation type="plasmid" evidence="1 2">
    <name>pP742402</name>
</geneLocation>
<proteinExistence type="predicted"/>
<dbReference type="RefSeq" id="WP_012599528.1">
    <property type="nucleotide sequence ID" value="NC_011737.1"/>
</dbReference>
<organism evidence="1 2">
    <name type="scientific">Gloeothece citriformis (strain PCC 7424)</name>
    <name type="common">Cyanothece sp. (strain PCC 7424)</name>
    <dbReference type="NCBI Taxonomy" id="65393"/>
    <lineage>
        <taxon>Bacteria</taxon>
        <taxon>Bacillati</taxon>
        <taxon>Cyanobacteriota</taxon>
        <taxon>Cyanophyceae</taxon>
        <taxon>Oscillatoriophycideae</taxon>
        <taxon>Chroococcales</taxon>
        <taxon>Aphanothecaceae</taxon>
        <taxon>Gloeothece</taxon>
        <taxon>Gloeothece citriformis</taxon>
    </lineage>
</organism>
<dbReference type="HOGENOM" id="CLU_2286844_0_0_3"/>
<dbReference type="OrthoDB" id="574524at2"/>
<dbReference type="AlphaFoldDB" id="B7KMJ9"/>
<dbReference type="EMBL" id="CP001293">
    <property type="protein sequence ID" value="ACK74021.1"/>
    <property type="molecule type" value="Genomic_DNA"/>
</dbReference>
<keyword evidence="2" id="KW-1185">Reference proteome</keyword>
<evidence type="ECO:0000313" key="2">
    <source>
        <dbReference type="Proteomes" id="UP000002384"/>
    </source>
</evidence>
<name>B7KMJ9_GLOC7</name>